<dbReference type="Proteomes" id="UP000192796">
    <property type="component" value="Unassembled WGS sequence"/>
</dbReference>
<dbReference type="EMBL" id="LVYD01000042">
    <property type="protein sequence ID" value="OQP64236.1"/>
    <property type="molecule type" value="Genomic_DNA"/>
</dbReference>
<name>A0A1V9G193_9BACT</name>
<comment type="caution">
    <text evidence="1">The sequence shown here is derived from an EMBL/GenBank/DDBJ whole genome shotgun (WGS) entry which is preliminary data.</text>
</comment>
<evidence type="ECO:0000313" key="1">
    <source>
        <dbReference type="EMBL" id="OQP64236.1"/>
    </source>
</evidence>
<dbReference type="RefSeq" id="WP_081146851.1">
    <property type="nucleotide sequence ID" value="NZ_LVYD01000042.1"/>
</dbReference>
<sequence length="98" mass="11206">MRIVMLMKWEGITPTQYDELRNDVHWEGNMPQGAVFHVAAFGNNAIHVTDIWESADEMNNFIQNRLMPAVVKKGITNKPEVETFPVHAIFIPALQRTS</sequence>
<gene>
    <name evidence="1" type="ORF">A3860_19865</name>
</gene>
<reference evidence="1 2" key="1">
    <citation type="submission" date="2016-03" db="EMBL/GenBank/DDBJ databases">
        <title>Niastella vici sp. nov., isolated from farmland soil.</title>
        <authorList>
            <person name="Chen L."/>
            <person name="Wang D."/>
            <person name="Yang S."/>
            <person name="Wang G."/>
        </authorList>
    </citation>
    <scope>NUCLEOTIDE SEQUENCE [LARGE SCALE GENOMIC DNA]</scope>
    <source>
        <strain evidence="1 2">DJ57</strain>
    </source>
</reference>
<evidence type="ECO:0000313" key="2">
    <source>
        <dbReference type="Proteomes" id="UP000192796"/>
    </source>
</evidence>
<proteinExistence type="predicted"/>
<dbReference type="AlphaFoldDB" id="A0A1V9G193"/>
<evidence type="ECO:0008006" key="3">
    <source>
        <dbReference type="Google" id="ProtNLM"/>
    </source>
</evidence>
<dbReference type="OrthoDB" id="1363507at2"/>
<protein>
    <recommendedName>
        <fullName evidence="3">ABM domain-containing protein</fullName>
    </recommendedName>
</protein>
<keyword evidence="2" id="KW-1185">Reference proteome</keyword>
<organism evidence="1 2">
    <name type="scientific">Niastella vici</name>
    <dbReference type="NCBI Taxonomy" id="1703345"/>
    <lineage>
        <taxon>Bacteria</taxon>
        <taxon>Pseudomonadati</taxon>
        <taxon>Bacteroidota</taxon>
        <taxon>Chitinophagia</taxon>
        <taxon>Chitinophagales</taxon>
        <taxon>Chitinophagaceae</taxon>
        <taxon>Niastella</taxon>
    </lineage>
</organism>
<accession>A0A1V9G193</accession>